<evidence type="ECO:0000313" key="2">
    <source>
        <dbReference type="Proteomes" id="UP000278673"/>
    </source>
</evidence>
<organism evidence="1 2">
    <name type="scientific">Streptomyces triticirhizae</name>
    <dbReference type="NCBI Taxonomy" id="2483353"/>
    <lineage>
        <taxon>Bacteria</taxon>
        <taxon>Bacillati</taxon>
        <taxon>Actinomycetota</taxon>
        <taxon>Actinomycetes</taxon>
        <taxon>Kitasatosporales</taxon>
        <taxon>Streptomycetaceae</taxon>
        <taxon>Streptomyces</taxon>
    </lineage>
</organism>
<comment type="caution">
    <text evidence="1">The sequence shown here is derived from an EMBL/GenBank/DDBJ whole genome shotgun (WGS) entry which is preliminary data.</text>
</comment>
<accession>A0A3M2M150</accession>
<protein>
    <submittedName>
        <fullName evidence="1">Uncharacterized protein</fullName>
    </submittedName>
</protein>
<reference evidence="1 2" key="1">
    <citation type="submission" date="2018-10" db="EMBL/GenBank/DDBJ databases">
        <title>Isolation, diversity and antifungal activity of actinobacteria from wheat.</title>
        <authorList>
            <person name="Han C."/>
        </authorList>
    </citation>
    <scope>NUCLEOTIDE SEQUENCE [LARGE SCALE GENOMIC DNA]</scope>
    <source>
        <strain evidence="1 2">NEAU-YY642</strain>
    </source>
</reference>
<gene>
    <name evidence="1" type="ORF">EBN88_07435</name>
</gene>
<proteinExistence type="predicted"/>
<evidence type="ECO:0000313" key="1">
    <source>
        <dbReference type="EMBL" id="RMI43399.1"/>
    </source>
</evidence>
<name>A0A3M2M150_9ACTN</name>
<keyword evidence="2" id="KW-1185">Reference proteome</keyword>
<dbReference type="EMBL" id="RFFJ01000025">
    <property type="protein sequence ID" value="RMI43399.1"/>
    <property type="molecule type" value="Genomic_DNA"/>
</dbReference>
<dbReference type="Proteomes" id="UP000278673">
    <property type="component" value="Unassembled WGS sequence"/>
</dbReference>
<dbReference type="AlphaFoldDB" id="A0A3M2M150"/>
<sequence length="161" mass="17433">MRTYPYVGPAEHLARASVATAGRPVTTAHALAVWLSEQPPDDVAEPFTYTVDTGLLLRLAPRRSEHVVCSGGVPVIAAGEMSFTRQGGNWEVDGVTNQSTGYCPDPESWAAVHAALETAGVEHPAYFTHAFTFRRCAGCGHQNIVRDEYFFCALCDEPLPP</sequence>